<sequence>MDEHIDGAAIAPAASNDLTSIVLVGGITEALVQRIHAPADERSSRGEFLTVITEVALRAHSIADRHLRLRPA</sequence>
<comment type="caution">
    <text evidence="1">The sequence shown here is derived from an EMBL/GenBank/DDBJ whole genome shotgun (WGS) entry which is preliminary data.</text>
</comment>
<keyword evidence="2" id="KW-1185">Reference proteome</keyword>
<organism evidence="1 2">
    <name type="scientific">Brevibacterium permense</name>
    <dbReference type="NCBI Taxonomy" id="234834"/>
    <lineage>
        <taxon>Bacteria</taxon>
        <taxon>Bacillati</taxon>
        <taxon>Actinomycetota</taxon>
        <taxon>Actinomycetes</taxon>
        <taxon>Micrococcales</taxon>
        <taxon>Brevibacteriaceae</taxon>
        <taxon>Brevibacterium</taxon>
    </lineage>
</organism>
<dbReference type="Proteomes" id="UP001500177">
    <property type="component" value="Unassembled WGS sequence"/>
</dbReference>
<gene>
    <name evidence="1" type="ORF">GCM10009690_10250</name>
</gene>
<reference evidence="1 2" key="1">
    <citation type="journal article" date="2019" name="Int. J. Syst. Evol. Microbiol.">
        <title>The Global Catalogue of Microorganisms (GCM) 10K type strain sequencing project: providing services to taxonomists for standard genome sequencing and annotation.</title>
        <authorList>
            <consortium name="The Broad Institute Genomics Platform"/>
            <consortium name="The Broad Institute Genome Sequencing Center for Infectious Disease"/>
            <person name="Wu L."/>
            <person name="Ma J."/>
        </authorList>
    </citation>
    <scope>NUCLEOTIDE SEQUENCE [LARGE SCALE GENOMIC DNA]</scope>
    <source>
        <strain evidence="1 2">JCM 13318</strain>
    </source>
</reference>
<accession>A0ABN2A2Q5</accession>
<dbReference type="RefSeq" id="WP_217278506.1">
    <property type="nucleotide sequence ID" value="NZ_BAAALX010000002.1"/>
</dbReference>
<proteinExistence type="predicted"/>
<name>A0ABN2A2Q5_9MICO</name>
<evidence type="ECO:0000313" key="2">
    <source>
        <dbReference type="Proteomes" id="UP001500177"/>
    </source>
</evidence>
<dbReference type="EMBL" id="BAAALX010000002">
    <property type="protein sequence ID" value="GAA1509327.1"/>
    <property type="molecule type" value="Genomic_DNA"/>
</dbReference>
<evidence type="ECO:0000313" key="1">
    <source>
        <dbReference type="EMBL" id="GAA1509327.1"/>
    </source>
</evidence>
<protein>
    <submittedName>
        <fullName evidence="1">Uncharacterized protein</fullName>
    </submittedName>
</protein>